<comment type="pathway">
    <text evidence="4 16">Cofactor biosynthesis; coenzyme A biosynthesis; CoA from (R)-pantothenate: step 1/5.</text>
</comment>
<dbReference type="Proteomes" id="UP001440599">
    <property type="component" value="Unassembled WGS sequence"/>
</dbReference>
<dbReference type="InterPro" id="IPR004619">
    <property type="entry name" value="Type_III_PanK"/>
</dbReference>
<comment type="caution">
    <text evidence="16">Lacks conserved residue(s) required for the propagation of feature annotation.</text>
</comment>
<keyword evidence="7 16" id="KW-0963">Cytoplasm</keyword>
<comment type="catalytic activity">
    <reaction evidence="1 16">
        <text>(R)-pantothenate + ATP = (R)-4'-phosphopantothenate + ADP + H(+)</text>
        <dbReference type="Rhea" id="RHEA:16373"/>
        <dbReference type="ChEBI" id="CHEBI:10986"/>
        <dbReference type="ChEBI" id="CHEBI:15378"/>
        <dbReference type="ChEBI" id="CHEBI:29032"/>
        <dbReference type="ChEBI" id="CHEBI:30616"/>
        <dbReference type="ChEBI" id="CHEBI:456216"/>
        <dbReference type="EC" id="2.7.1.33"/>
    </reaction>
</comment>
<evidence type="ECO:0000256" key="5">
    <source>
        <dbReference type="ARBA" id="ARBA00011738"/>
    </source>
</evidence>
<keyword evidence="11 16" id="KW-0067">ATP-binding</keyword>
<comment type="subcellular location">
    <subcellularLocation>
        <location evidence="3 16">Cytoplasm</location>
    </subcellularLocation>
</comment>
<dbReference type="GO" id="GO:0004594">
    <property type="term" value="F:pantothenate kinase activity"/>
    <property type="evidence" value="ECO:0007669"/>
    <property type="project" value="UniProtKB-EC"/>
</dbReference>
<keyword evidence="13 16" id="KW-0173">Coenzyme A biosynthesis</keyword>
<evidence type="ECO:0000256" key="2">
    <source>
        <dbReference type="ARBA" id="ARBA00001958"/>
    </source>
</evidence>
<comment type="function">
    <text evidence="16">Catalyzes the phosphorylation of pantothenate (Pan), the first step in CoA biosynthesis.</text>
</comment>
<evidence type="ECO:0000256" key="10">
    <source>
        <dbReference type="ARBA" id="ARBA00022777"/>
    </source>
</evidence>
<keyword evidence="16" id="KW-0479">Metal-binding</keyword>
<comment type="caution">
    <text evidence="17">The sequence shown here is derived from an EMBL/GenBank/DDBJ whole genome shotgun (WGS) entry which is preliminary data.</text>
</comment>
<evidence type="ECO:0000313" key="18">
    <source>
        <dbReference type="Proteomes" id="UP001440599"/>
    </source>
</evidence>
<feature type="binding site" evidence="16">
    <location>
        <position position="132"/>
    </location>
    <ligand>
        <name>ATP</name>
        <dbReference type="ChEBI" id="CHEBI:30616"/>
    </ligand>
</feature>
<evidence type="ECO:0000256" key="13">
    <source>
        <dbReference type="ARBA" id="ARBA00022993"/>
    </source>
</evidence>
<keyword evidence="12 16" id="KW-0630">Potassium</keyword>
<feature type="binding site" evidence="16">
    <location>
        <begin position="6"/>
        <end position="13"/>
    </location>
    <ligand>
        <name>ATP</name>
        <dbReference type="ChEBI" id="CHEBI:30616"/>
    </ligand>
</feature>
<feature type="binding site" evidence="16">
    <location>
        <position position="129"/>
    </location>
    <ligand>
        <name>K(+)</name>
        <dbReference type="ChEBI" id="CHEBI:29103"/>
    </ligand>
</feature>
<name>A0ABV1EPU2_9FIRM</name>
<dbReference type="Gene3D" id="3.30.420.40">
    <property type="match status" value="2"/>
</dbReference>
<dbReference type="NCBIfam" id="TIGR00671">
    <property type="entry name" value="baf"/>
    <property type="match status" value="1"/>
</dbReference>
<feature type="binding site" evidence="16">
    <location>
        <position position="184"/>
    </location>
    <ligand>
        <name>substrate</name>
    </ligand>
</feature>
<keyword evidence="8 16" id="KW-0808">Transferase</keyword>
<comment type="subunit">
    <text evidence="5 16">Homodimer.</text>
</comment>
<evidence type="ECO:0000256" key="14">
    <source>
        <dbReference type="ARBA" id="ARBA00038036"/>
    </source>
</evidence>
<dbReference type="SUPFAM" id="SSF53067">
    <property type="entry name" value="Actin-like ATPase domain"/>
    <property type="match status" value="2"/>
</dbReference>
<evidence type="ECO:0000256" key="3">
    <source>
        <dbReference type="ARBA" id="ARBA00004496"/>
    </source>
</evidence>
<reference evidence="17 18" key="1">
    <citation type="submission" date="2024-03" db="EMBL/GenBank/DDBJ databases">
        <title>Human intestinal bacterial collection.</title>
        <authorList>
            <person name="Pauvert C."/>
            <person name="Hitch T.C.A."/>
            <person name="Clavel T."/>
        </authorList>
    </citation>
    <scope>NUCLEOTIDE SEQUENCE [LARGE SCALE GENOMIC DNA]</scope>
    <source>
        <strain evidence="17 18">CLA-AP-H34</strain>
    </source>
</reference>
<proteinExistence type="inferred from homology"/>
<comment type="cofactor">
    <cofactor evidence="2">
        <name>K(+)</name>
        <dbReference type="ChEBI" id="CHEBI:29103"/>
    </cofactor>
</comment>
<dbReference type="CDD" id="cd24015">
    <property type="entry name" value="ASKHA_NBD_PanK-III"/>
    <property type="match status" value="1"/>
</dbReference>
<dbReference type="HAMAP" id="MF_01274">
    <property type="entry name" value="Pantothen_kinase_3"/>
    <property type="match status" value="1"/>
</dbReference>
<dbReference type="Pfam" id="PF03309">
    <property type="entry name" value="Pan_kinase"/>
    <property type="match status" value="1"/>
</dbReference>
<dbReference type="RefSeq" id="WP_349140273.1">
    <property type="nucleotide sequence ID" value="NZ_JBBMFT010000004.1"/>
</dbReference>
<evidence type="ECO:0000256" key="7">
    <source>
        <dbReference type="ARBA" id="ARBA00022490"/>
    </source>
</evidence>
<dbReference type="PANTHER" id="PTHR34265:SF1">
    <property type="entry name" value="TYPE III PANTOTHENATE KINASE"/>
    <property type="match status" value="1"/>
</dbReference>
<organism evidence="17 18">
    <name type="scientific">Flavonifractor hominis</name>
    <dbReference type="NCBI Taxonomy" id="3133178"/>
    <lineage>
        <taxon>Bacteria</taxon>
        <taxon>Bacillati</taxon>
        <taxon>Bacillota</taxon>
        <taxon>Clostridia</taxon>
        <taxon>Eubacteriales</taxon>
        <taxon>Oscillospiraceae</taxon>
        <taxon>Flavonifractor</taxon>
    </lineage>
</organism>
<keyword evidence="10 16" id="KW-0418">Kinase</keyword>
<evidence type="ECO:0000256" key="8">
    <source>
        <dbReference type="ARBA" id="ARBA00022679"/>
    </source>
</evidence>
<evidence type="ECO:0000256" key="11">
    <source>
        <dbReference type="ARBA" id="ARBA00022840"/>
    </source>
</evidence>
<evidence type="ECO:0000256" key="1">
    <source>
        <dbReference type="ARBA" id="ARBA00001206"/>
    </source>
</evidence>
<accession>A0ABV1EPU2</accession>
<evidence type="ECO:0000256" key="6">
    <source>
        <dbReference type="ARBA" id="ARBA00012102"/>
    </source>
</evidence>
<feature type="binding site" evidence="16">
    <location>
        <begin position="107"/>
        <end position="110"/>
    </location>
    <ligand>
        <name>substrate</name>
    </ligand>
</feature>
<protein>
    <recommendedName>
        <fullName evidence="15 16">Type III pantothenate kinase</fullName>
        <ecNumber evidence="6 16">2.7.1.33</ecNumber>
    </recommendedName>
    <alternativeName>
        <fullName evidence="16">PanK-III</fullName>
    </alternativeName>
    <alternativeName>
        <fullName evidence="16">Pantothenic acid kinase</fullName>
    </alternativeName>
</protein>
<evidence type="ECO:0000256" key="16">
    <source>
        <dbReference type="HAMAP-Rule" id="MF_01274"/>
    </source>
</evidence>
<dbReference type="EC" id="2.7.1.33" evidence="6 16"/>
<keyword evidence="9 16" id="KW-0547">Nucleotide-binding</keyword>
<evidence type="ECO:0000256" key="9">
    <source>
        <dbReference type="ARBA" id="ARBA00022741"/>
    </source>
</evidence>
<keyword evidence="18" id="KW-1185">Reference proteome</keyword>
<evidence type="ECO:0000256" key="4">
    <source>
        <dbReference type="ARBA" id="ARBA00005225"/>
    </source>
</evidence>
<comment type="cofactor">
    <cofactor evidence="16">
        <name>NH4(+)</name>
        <dbReference type="ChEBI" id="CHEBI:28938"/>
    </cofactor>
    <cofactor evidence="16">
        <name>K(+)</name>
        <dbReference type="ChEBI" id="CHEBI:29103"/>
    </cofactor>
    <text evidence="16">A monovalent cation. Ammonium or potassium.</text>
</comment>
<dbReference type="PANTHER" id="PTHR34265">
    <property type="entry name" value="TYPE III PANTOTHENATE KINASE"/>
    <property type="match status" value="1"/>
</dbReference>
<dbReference type="InterPro" id="IPR043129">
    <property type="entry name" value="ATPase_NBD"/>
</dbReference>
<evidence type="ECO:0000256" key="15">
    <source>
        <dbReference type="ARBA" id="ARBA00040883"/>
    </source>
</evidence>
<gene>
    <name evidence="16" type="primary">coaX</name>
    <name evidence="17" type="ORF">WMO45_08790</name>
</gene>
<feature type="active site" description="Proton acceptor" evidence="16">
    <location>
        <position position="109"/>
    </location>
</feature>
<comment type="similarity">
    <text evidence="14 16">Belongs to the type III pantothenate kinase family.</text>
</comment>
<evidence type="ECO:0000313" key="17">
    <source>
        <dbReference type="EMBL" id="MEQ2456618.1"/>
    </source>
</evidence>
<dbReference type="EMBL" id="JBBMFT010000004">
    <property type="protein sequence ID" value="MEQ2456618.1"/>
    <property type="molecule type" value="Genomic_DNA"/>
</dbReference>
<sequence>MLLTIDIGNTTIALGAFEGERLAFVRRLPSDRDMDAGACARRLLEQLALENAGPQDLEGAVLCSVVPALTAVVNRAVEQLTGRTPLVVARPEDAGLRIGNYDQSNLGMDRVVDCAAALARWKPPLAVFDMGTATTLSVLDEAGVFQGGMILPGLRLSVDALSARAAQLPPISFEPPAGLIGTDTVSCMQYGALYGAAATVEGIAARLEEQLGSALTVVLTGGLGRHILPLLRRPVEYEPQLQLLGLRAIYLHAQNKQ</sequence>
<evidence type="ECO:0000256" key="12">
    <source>
        <dbReference type="ARBA" id="ARBA00022958"/>
    </source>
</evidence>